<reference evidence="2 3" key="1">
    <citation type="submission" date="2022-05" db="EMBL/GenBank/DDBJ databases">
        <authorList>
            <consortium name="Genoscope - CEA"/>
            <person name="William W."/>
        </authorList>
    </citation>
    <scope>NUCLEOTIDE SEQUENCE [LARGE SCALE GENOMIC DNA]</scope>
</reference>
<proteinExistence type="predicted"/>
<feature type="region of interest" description="Disordered" evidence="1">
    <location>
        <begin position="885"/>
        <end position="932"/>
    </location>
</feature>
<feature type="compositionally biased region" description="Basic residues" evidence="1">
    <location>
        <begin position="922"/>
        <end position="932"/>
    </location>
</feature>
<organism evidence="2 3">
    <name type="scientific">Pocillopora meandrina</name>
    <dbReference type="NCBI Taxonomy" id="46732"/>
    <lineage>
        <taxon>Eukaryota</taxon>
        <taxon>Metazoa</taxon>
        <taxon>Cnidaria</taxon>
        <taxon>Anthozoa</taxon>
        <taxon>Hexacorallia</taxon>
        <taxon>Scleractinia</taxon>
        <taxon>Astrocoeniina</taxon>
        <taxon>Pocilloporidae</taxon>
        <taxon>Pocillopora</taxon>
    </lineage>
</organism>
<gene>
    <name evidence="2" type="ORF">PMEA_00006059</name>
</gene>
<evidence type="ECO:0000313" key="3">
    <source>
        <dbReference type="Proteomes" id="UP001159428"/>
    </source>
</evidence>
<protein>
    <submittedName>
        <fullName evidence="2">Uncharacterized protein</fullName>
    </submittedName>
</protein>
<feature type="compositionally biased region" description="Acidic residues" evidence="1">
    <location>
        <begin position="889"/>
        <end position="911"/>
    </location>
</feature>
<dbReference type="AlphaFoldDB" id="A0AAU9WGV3"/>
<accession>A0AAU9WGV3</accession>
<keyword evidence="3" id="KW-1185">Reference proteome</keyword>
<evidence type="ECO:0000256" key="1">
    <source>
        <dbReference type="SAM" id="MobiDB-lite"/>
    </source>
</evidence>
<sequence>MYDRQTEELIQSCKNCILSSSKCTIECSTCDEEGIICDDCETLGYASTNTLNRKCKLCQLDGLPCTRMHEISWISDSEAAQSAYMTVLQEQHQKVPIPDPPHVLKLVRSSLFNYWTFVGDYLISLKLLSSARGETDENISKPIAKELPRSCLRNKDQMNMTTAVAHFRKQLLDTLPDDAIVATLIPEQDRYWRQNPAESVLKFPTAVAFSSKNSLLFICDRKKSTIFMANLHNPVCAIPIAGPKAGICNPQGIAIKEDHLIVLLGGNNSGLKVIDIKQLLNKSRALLQLEADEAHVQPDEGEASSRTSPSGKVKVYDVRLWSTEELTEVGCLVSLTTAPTSENEPLGVDTSVLALSFDKKTIFKISQFDFDIQQKRYKAQLEIYFVVNQGQPLCIYDAPEGLLISMHNQGIECLSREEASVELTSVVKKDPSVILGITKTAQKLVFSDSHDHSVNFCIDGKVIHSLGGSQPGMQDGFTVRFHSPSALVSYGESIFVCDTSNQAVILISSLKSYKHLGEKLGLFIELFQLEEELSRKPSFQPSLEDGLIILKEAADFMKDVERQAYFRTGRRCPQGPDLALSKPTRDAFKMLHSSFEKTNSFFSENDLQHIAKDTCFPSFTTLHVEHFFAGMRTPSRPTPDMHDYGSRRPSCIVESVQKVYHSSFSVYTGPQSHYTERTINKREPEELYDRAKLSEEHFRQGDSVKEKDVLREKSRELRLFAKEFRQGVRQQRVRDKTKEKAGTLPLSLSMIRRVQTNQTQNVVDMLEELQALDAGQPETAQIETRPVRFSKGDVVALKHNWKRYLEPFFLAILQEDLHCSNGGILERTMRINWLEPSEEDALLYTVGNEDNNNPPQCILDIVTVVQDGEKFILCRNEEQRLKNLANGSDEADYDSSSEDDSDGDKSEDDDDQPTRFEAGRSRSGRRVTRFVL</sequence>
<name>A0AAU9WGV3_9CNID</name>
<dbReference type="Proteomes" id="UP001159428">
    <property type="component" value="Unassembled WGS sequence"/>
</dbReference>
<evidence type="ECO:0000313" key="2">
    <source>
        <dbReference type="EMBL" id="CAH3114100.1"/>
    </source>
</evidence>
<comment type="caution">
    <text evidence="2">The sequence shown here is derived from an EMBL/GenBank/DDBJ whole genome shotgun (WGS) entry which is preliminary data.</text>
</comment>
<dbReference type="EMBL" id="CALNXJ010000014">
    <property type="protein sequence ID" value="CAH3114100.1"/>
    <property type="molecule type" value="Genomic_DNA"/>
</dbReference>
<dbReference type="SUPFAM" id="SSF63825">
    <property type="entry name" value="YWTD domain"/>
    <property type="match status" value="1"/>
</dbReference>